<feature type="compositionally biased region" description="Polar residues" evidence="1">
    <location>
        <begin position="463"/>
        <end position="472"/>
    </location>
</feature>
<feature type="transmembrane region" description="Helical" evidence="2">
    <location>
        <begin position="182"/>
        <end position="199"/>
    </location>
</feature>
<comment type="caution">
    <text evidence="3">The sequence shown here is derived from an EMBL/GenBank/DDBJ whole genome shotgun (WGS) entry which is preliminary data.</text>
</comment>
<evidence type="ECO:0008006" key="5">
    <source>
        <dbReference type="Google" id="ProtNLM"/>
    </source>
</evidence>
<dbReference type="EMBL" id="WVRA01000012">
    <property type="protein sequence ID" value="NOE20726.1"/>
    <property type="molecule type" value="Genomic_DNA"/>
</dbReference>
<keyword evidence="2" id="KW-0812">Transmembrane</keyword>
<proteinExistence type="predicted"/>
<evidence type="ECO:0000256" key="2">
    <source>
        <dbReference type="SAM" id="Phobius"/>
    </source>
</evidence>
<evidence type="ECO:0000313" key="4">
    <source>
        <dbReference type="Proteomes" id="UP000597886"/>
    </source>
</evidence>
<dbReference type="PANTHER" id="PTHR37422:SF13">
    <property type="entry name" value="LIPOPOLYSACCHARIDE BIOSYNTHESIS PROTEIN PA4999-RELATED"/>
    <property type="match status" value="1"/>
</dbReference>
<protein>
    <recommendedName>
        <fullName evidence="5">Lipid A core-O-antigen ligase</fullName>
    </recommendedName>
</protein>
<feature type="transmembrane region" description="Helical" evidence="2">
    <location>
        <begin position="276"/>
        <end position="298"/>
    </location>
</feature>
<feature type="transmembrane region" description="Helical" evidence="2">
    <location>
        <begin position="40"/>
        <end position="60"/>
    </location>
</feature>
<feature type="transmembrane region" description="Helical" evidence="2">
    <location>
        <begin position="67"/>
        <end position="86"/>
    </location>
</feature>
<evidence type="ECO:0000313" key="3">
    <source>
        <dbReference type="EMBL" id="NOE20726.1"/>
    </source>
</evidence>
<sequence length="478" mass="53925">MIAVSSAKTREQVAKPLVLMLLVISFAMPFYFFLGGLKLNGYRVILLLYMFPAVFGWLSGKAGKIRAVDFLVIGFAFWASLTLAVNHGIQELWQFIGMFIIETLTPYFIARTYIRNLDSFRFFVKCLFILIMVLLPFAAYEAVTGKMPLLNLFGKVMSVYQKWYFPPRLGLLRAQTTMPHPILFGVFCAPAFALTWYVLGWNKPFNKKVGLVSIVGGTVFCSLSSGAFMNVILQMMLMAWNRIFWFLKNRWKILLYIFSFLYFVGEVSSNRTMFQIFATHFTLTPGTAFTRINIFTFASDDVLQNPLFGIGLNDYTRPHWMAMLTTVDNFWLVIALRHGFPGLFLLLGAVLVVFFQAGNRNLTGAVADARLGYLIALLGLCVSAITVHLWDSTFCFFMFLLGAGVWLFDADDQESQGGDSVQTPTEGRKLRYTRFPQIVPAELPARRAVRTGSAGRHPAPPRHSQSPPQTAQGRHLTG</sequence>
<keyword evidence="2" id="KW-1133">Transmembrane helix</keyword>
<feature type="transmembrane region" description="Helical" evidence="2">
    <location>
        <begin position="343"/>
        <end position="359"/>
    </location>
</feature>
<accession>A0AA91C0V2</accession>
<gene>
    <name evidence="3" type="ORF">GS634_21560</name>
</gene>
<feature type="transmembrane region" description="Helical" evidence="2">
    <location>
        <begin position="253"/>
        <end position="269"/>
    </location>
</feature>
<dbReference type="PANTHER" id="PTHR37422">
    <property type="entry name" value="TEICHURONIC ACID BIOSYNTHESIS PROTEIN TUAE"/>
    <property type="match status" value="1"/>
</dbReference>
<dbReference type="RefSeq" id="WP_171331842.1">
    <property type="nucleotide sequence ID" value="NZ_WVRA01000012.1"/>
</dbReference>
<dbReference type="AlphaFoldDB" id="A0AA91C0V2"/>
<reference evidence="3" key="1">
    <citation type="submission" date="2019-12" db="EMBL/GenBank/DDBJ databases">
        <title>Ruegeria JWLKs population differentiation of coral mucus and skeleton niches.</title>
        <authorList>
            <person name="Luo D."/>
        </authorList>
    </citation>
    <scope>NUCLEOTIDE SEQUENCE</scope>
    <source>
        <strain evidence="3">HKCCD6181</strain>
    </source>
</reference>
<feature type="transmembrane region" description="Helical" evidence="2">
    <location>
        <begin position="122"/>
        <end position="140"/>
    </location>
</feature>
<dbReference type="Proteomes" id="UP000597886">
    <property type="component" value="Unassembled WGS sequence"/>
</dbReference>
<keyword evidence="2" id="KW-0472">Membrane</keyword>
<feature type="transmembrane region" description="Helical" evidence="2">
    <location>
        <begin position="17"/>
        <end position="34"/>
    </location>
</feature>
<feature type="region of interest" description="Disordered" evidence="1">
    <location>
        <begin position="442"/>
        <end position="478"/>
    </location>
</feature>
<feature type="transmembrane region" description="Helical" evidence="2">
    <location>
        <begin position="371"/>
        <end position="390"/>
    </location>
</feature>
<dbReference type="InterPro" id="IPR051533">
    <property type="entry name" value="WaaL-like"/>
</dbReference>
<feature type="transmembrane region" description="Helical" evidence="2">
    <location>
        <begin position="211"/>
        <end position="233"/>
    </location>
</feature>
<feature type="transmembrane region" description="Helical" evidence="2">
    <location>
        <begin position="92"/>
        <end position="110"/>
    </location>
</feature>
<evidence type="ECO:0000256" key="1">
    <source>
        <dbReference type="SAM" id="MobiDB-lite"/>
    </source>
</evidence>
<name>A0AA91C0V2_9RHOB</name>
<organism evidence="3 4">
    <name type="scientific">Ruegeria atlantica</name>
    <dbReference type="NCBI Taxonomy" id="81569"/>
    <lineage>
        <taxon>Bacteria</taxon>
        <taxon>Pseudomonadati</taxon>
        <taxon>Pseudomonadota</taxon>
        <taxon>Alphaproteobacteria</taxon>
        <taxon>Rhodobacterales</taxon>
        <taxon>Roseobacteraceae</taxon>
        <taxon>Ruegeria</taxon>
    </lineage>
</organism>